<reference evidence="2 3" key="1">
    <citation type="submission" date="2014-10" db="EMBL/GenBank/DDBJ databases">
        <title>Pedobacter Kyungheensis.</title>
        <authorList>
            <person name="Anderson B.M."/>
            <person name="Newman J.D."/>
        </authorList>
    </citation>
    <scope>NUCLEOTIDE SEQUENCE [LARGE SCALE GENOMIC DNA]</scope>
    <source>
        <strain evidence="2 3">KACC 16221</strain>
    </source>
</reference>
<keyword evidence="3" id="KW-1185">Reference proteome</keyword>
<evidence type="ECO:0000256" key="1">
    <source>
        <dbReference type="SAM" id="SignalP"/>
    </source>
</evidence>
<dbReference type="Gene3D" id="2.40.128.140">
    <property type="entry name" value="Outer membrane protein"/>
    <property type="match status" value="1"/>
</dbReference>
<dbReference type="EMBL" id="JSYN01000031">
    <property type="protein sequence ID" value="KIA91285.1"/>
    <property type="molecule type" value="Genomic_DNA"/>
</dbReference>
<evidence type="ECO:0000313" key="3">
    <source>
        <dbReference type="Proteomes" id="UP000031246"/>
    </source>
</evidence>
<comment type="caution">
    <text evidence="2">The sequence shown here is derived from an EMBL/GenBank/DDBJ whole genome shotgun (WGS) entry which is preliminary data.</text>
</comment>
<sequence length="321" mass="35970">MKVALKTYLPLLLIFIAKFSQAQSYKNELVVITENDAYIDITSDRYYTNGFFIKYRHALNAENLKAGRSKEIIGFELGQKIYNPYYSFAPNPALHDRPFTAYLYGEANYSRFYQNKQLLKVTAQVGLTGKDALGEEFQKTYHKLVGQNEIAGWEYGLNSEPTLNLGIEYNKRLLATPNQIFDMTGTASAAVGNVITKANVGALLRLGKFNEMDGSAAFNSLVSNSNKSNAKRKYELFLSVAPQLHAVAYDSSLQGGLFLNDKGPITFKPKPIVFTTQLGLTFAIARWTANYTATFTSNEVKNSATGYRYAYYSLAYRFSKS</sequence>
<dbReference type="InterPro" id="IPR037107">
    <property type="entry name" value="Put_OMP_sf"/>
</dbReference>
<gene>
    <name evidence="2" type="ORF">OC25_21865</name>
</gene>
<dbReference type="InterPro" id="IPR018707">
    <property type="entry name" value="LpxR"/>
</dbReference>
<organism evidence="2 3">
    <name type="scientific">Pedobacter kyungheensis</name>
    <dbReference type="NCBI Taxonomy" id="1069985"/>
    <lineage>
        <taxon>Bacteria</taxon>
        <taxon>Pseudomonadati</taxon>
        <taxon>Bacteroidota</taxon>
        <taxon>Sphingobacteriia</taxon>
        <taxon>Sphingobacteriales</taxon>
        <taxon>Sphingobacteriaceae</taxon>
        <taxon>Pedobacter</taxon>
    </lineage>
</organism>
<keyword evidence="1" id="KW-0732">Signal</keyword>
<proteinExistence type="predicted"/>
<evidence type="ECO:0008006" key="4">
    <source>
        <dbReference type="Google" id="ProtNLM"/>
    </source>
</evidence>
<dbReference type="OrthoDB" id="622552at2"/>
<dbReference type="Proteomes" id="UP000031246">
    <property type="component" value="Unassembled WGS sequence"/>
</dbReference>
<dbReference type="AlphaFoldDB" id="A0A0C1DBB2"/>
<feature type="chain" id="PRO_5002129771" description="Lipid A deacylase LpxR family protein" evidence="1">
    <location>
        <begin position="23"/>
        <end position="321"/>
    </location>
</feature>
<feature type="signal peptide" evidence="1">
    <location>
        <begin position="1"/>
        <end position="22"/>
    </location>
</feature>
<protein>
    <recommendedName>
        <fullName evidence="4">Lipid A deacylase LpxR family protein</fullName>
    </recommendedName>
</protein>
<evidence type="ECO:0000313" key="2">
    <source>
        <dbReference type="EMBL" id="KIA91285.1"/>
    </source>
</evidence>
<accession>A0A0C1DBB2</accession>
<dbReference type="RefSeq" id="WP_039480604.1">
    <property type="nucleotide sequence ID" value="NZ_JSYN01000031.1"/>
</dbReference>
<dbReference type="Pfam" id="PF09982">
    <property type="entry name" value="LpxR"/>
    <property type="match status" value="1"/>
</dbReference>
<name>A0A0C1DBB2_9SPHI</name>